<evidence type="ECO:0000256" key="3">
    <source>
        <dbReference type="ARBA" id="ARBA00022801"/>
    </source>
</evidence>
<dbReference type="InterPro" id="IPR016681">
    <property type="entry name" value="SuccinylGlu_desuccinylase"/>
</dbReference>
<dbReference type="SUPFAM" id="SSF53187">
    <property type="entry name" value="Zn-dependent exopeptidases"/>
    <property type="match status" value="1"/>
</dbReference>
<dbReference type="EMBL" id="JAJBZT010000004">
    <property type="protein sequence ID" value="MCB6183576.1"/>
    <property type="molecule type" value="Genomic_DNA"/>
</dbReference>
<feature type="binding site" evidence="5">
    <location>
        <position position="161"/>
    </location>
    <ligand>
        <name>Zn(2+)</name>
        <dbReference type="ChEBI" id="CHEBI:29105"/>
    </ligand>
</feature>
<keyword evidence="3 5" id="KW-0378">Hydrolase</keyword>
<gene>
    <name evidence="5 9" type="primary">astE</name>
    <name evidence="9" type="ORF">LIN78_08450</name>
</gene>
<feature type="domain" description="Succinylglutamate desuccinylase/Aspartoacylase catalytic" evidence="8">
    <location>
        <begin position="55"/>
        <end position="251"/>
    </location>
</feature>
<proteinExistence type="inferred from homology"/>
<keyword evidence="4 5" id="KW-0862">Zinc</keyword>
<dbReference type="GO" id="GO:0009017">
    <property type="term" value="F:succinylglutamate desuccinylase activity"/>
    <property type="evidence" value="ECO:0007669"/>
    <property type="project" value="UniProtKB-EC"/>
</dbReference>
<evidence type="ECO:0000256" key="6">
    <source>
        <dbReference type="NCBIfam" id="TIGR03242"/>
    </source>
</evidence>
<comment type="similarity">
    <text evidence="5">Belongs to the AspA/AstE family. Succinylglutamate desuccinylase subfamily.</text>
</comment>
<evidence type="ECO:0000313" key="9">
    <source>
        <dbReference type="EMBL" id="MCB6183576.1"/>
    </source>
</evidence>
<dbReference type="RefSeq" id="WP_227180358.1">
    <property type="nucleotide sequence ID" value="NZ_JAJBZT010000004.1"/>
</dbReference>
<comment type="catalytic activity">
    <reaction evidence="5">
        <text>N-succinyl-L-glutamate + H2O = L-glutamate + succinate</text>
        <dbReference type="Rhea" id="RHEA:15169"/>
        <dbReference type="ChEBI" id="CHEBI:15377"/>
        <dbReference type="ChEBI" id="CHEBI:29985"/>
        <dbReference type="ChEBI" id="CHEBI:30031"/>
        <dbReference type="ChEBI" id="CHEBI:58763"/>
        <dbReference type="EC" id="3.5.1.96"/>
    </reaction>
</comment>
<dbReference type="NCBIfam" id="TIGR03242">
    <property type="entry name" value="arg_catab_astE"/>
    <property type="match status" value="1"/>
</dbReference>
<keyword evidence="2 5" id="KW-0479">Metal-binding</keyword>
<evidence type="ECO:0000256" key="2">
    <source>
        <dbReference type="ARBA" id="ARBA00022723"/>
    </source>
</evidence>
<dbReference type="InterPro" id="IPR007036">
    <property type="entry name" value="Aste_AspA_hybrid_dom"/>
</dbReference>
<protein>
    <recommendedName>
        <fullName evidence="5 6">Succinylglutamate desuccinylase</fullName>
        <ecNumber evidence="5 6">3.5.1.96</ecNumber>
    </recommendedName>
</protein>
<comment type="cofactor">
    <cofactor evidence="5">
        <name>Zn(2+)</name>
        <dbReference type="ChEBI" id="CHEBI:29105"/>
    </cofactor>
    <text evidence="5">Binds 1 zinc ion per subunit.</text>
</comment>
<dbReference type="Proteomes" id="UP001165395">
    <property type="component" value="Unassembled WGS sequence"/>
</dbReference>
<evidence type="ECO:0000259" key="7">
    <source>
        <dbReference type="Pfam" id="PF04952"/>
    </source>
</evidence>
<evidence type="ECO:0000256" key="5">
    <source>
        <dbReference type="HAMAP-Rule" id="MF_00767"/>
    </source>
</evidence>
<comment type="caution">
    <text evidence="9">The sequence shown here is derived from an EMBL/GenBank/DDBJ whole genome shotgun (WGS) entry which is preliminary data.</text>
</comment>
<dbReference type="Pfam" id="PF04952">
    <property type="entry name" value="AstE_AspA_hybrid"/>
    <property type="match status" value="1"/>
</dbReference>
<dbReference type="InterPro" id="IPR055438">
    <property type="entry name" value="AstE_AspA_cat"/>
</dbReference>
<name>A0ABS8D5X3_9NEIS</name>
<dbReference type="EC" id="3.5.1.96" evidence="5 6"/>
<dbReference type="Gene3D" id="3.40.630.10">
    <property type="entry name" value="Zn peptidases"/>
    <property type="match status" value="1"/>
</dbReference>
<keyword evidence="1 5" id="KW-0056">Arginine metabolism</keyword>
<dbReference type="Pfam" id="PF24827">
    <property type="entry name" value="AstE_AspA_cat"/>
    <property type="match status" value="1"/>
</dbReference>
<dbReference type="PANTHER" id="PTHR15162:SF7">
    <property type="entry name" value="SUCCINYLGLUTAMATE DESUCCINYLASE"/>
    <property type="match status" value="1"/>
</dbReference>
<dbReference type="PANTHER" id="PTHR15162">
    <property type="entry name" value="ASPARTOACYLASE"/>
    <property type="match status" value="1"/>
</dbReference>
<evidence type="ECO:0000313" key="10">
    <source>
        <dbReference type="Proteomes" id="UP001165395"/>
    </source>
</evidence>
<dbReference type="CDD" id="cd03855">
    <property type="entry name" value="M14_ASTE"/>
    <property type="match status" value="1"/>
</dbReference>
<feature type="active site" evidence="5">
    <location>
        <position position="225"/>
    </location>
</feature>
<feature type="binding site" evidence="5">
    <location>
        <position position="67"/>
    </location>
    <ligand>
        <name>Zn(2+)</name>
        <dbReference type="ChEBI" id="CHEBI:29105"/>
    </ligand>
</feature>
<comment type="pathway">
    <text evidence="5">Amino-acid degradation; L-arginine degradation via AST pathway; L-glutamate and succinate from L-arginine: step 5/5.</text>
</comment>
<sequence length="345" mass="38582">MHQTVPAFLQDFLQTTLSSLTPECPEGAISGTLSWKWLGHGAILFYRTNIQSSTNSYIISSGIHGNETAPIEICNQLIQEIAQESISIQGNILFLFGNIEAMRQNKRFIDDDLNRLFSGKHHEMPQSKETMRALEIENIIQRFIHDSSQSSETTFVHLDMHTAIRGSFYKRFAIAPFKIGPMLSKTLVNWMGNAGIEAVLLNAKPAGTFSYFTSQLVNADALTLELGKALPFGENNLEAFSSVTLAIRQLISGGEIPVASMTPKVFKIINELERKTDSDFRLLIDDEVENFTAYPKGTILATDKDYQYCVTHEEERVVFPNRHVKPGLRAGLMVIESDIEPHIAS</sequence>
<keyword evidence="10" id="KW-1185">Reference proteome</keyword>
<evidence type="ECO:0000259" key="8">
    <source>
        <dbReference type="Pfam" id="PF24827"/>
    </source>
</evidence>
<dbReference type="NCBIfam" id="NF003706">
    <property type="entry name" value="PRK05324.1"/>
    <property type="match status" value="1"/>
</dbReference>
<dbReference type="InterPro" id="IPR050178">
    <property type="entry name" value="AspA/AstE_fam"/>
</dbReference>
<accession>A0ABS8D5X3</accession>
<comment type="function">
    <text evidence="5">Transforms N(2)-succinylglutamate into succinate and glutamate.</text>
</comment>
<reference evidence="9" key="1">
    <citation type="submission" date="2021-10" db="EMBL/GenBank/DDBJ databases">
        <title>The complete genome sequence of Leeia sp. TBRC 13508.</title>
        <authorList>
            <person name="Charoenyingcharoen P."/>
            <person name="Yukphan P."/>
        </authorList>
    </citation>
    <scope>NUCLEOTIDE SEQUENCE</scope>
    <source>
        <strain evidence="9">TBRC 13508</strain>
    </source>
</reference>
<feature type="domain" description="AstE/AspA barrel-sandwich hybrid" evidence="7">
    <location>
        <begin position="263"/>
        <end position="336"/>
    </location>
</feature>
<evidence type="ECO:0000256" key="4">
    <source>
        <dbReference type="ARBA" id="ARBA00022833"/>
    </source>
</evidence>
<evidence type="ECO:0000256" key="1">
    <source>
        <dbReference type="ARBA" id="ARBA00022503"/>
    </source>
</evidence>
<feature type="binding site" evidence="5">
    <location>
        <position position="64"/>
    </location>
    <ligand>
        <name>Zn(2+)</name>
        <dbReference type="ChEBI" id="CHEBI:29105"/>
    </ligand>
</feature>
<organism evidence="9 10">
    <name type="scientific">Leeia speluncae</name>
    <dbReference type="NCBI Taxonomy" id="2884804"/>
    <lineage>
        <taxon>Bacteria</taxon>
        <taxon>Pseudomonadati</taxon>
        <taxon>Pseudomonadota</taxon>
        <taxon>Betaproteobacteria</taxon>
        <taxon>Neisseriales</taxon>
        <taxon>Leeiaceae</taxon>
        <taxon>Leeia</taxon>
    </lineage>
</organism>
<dbReference type="HAMAP" id="MF_00767">
    <property type="entry name" value="Arg_catab_AstE"/>
    <property type="match status" value="1"/>
</dbReference>